<gene>
    <name evidence="5" type="ORF">RH857_04280</name>
</gene>
<evidence type="ECO:0000256" key="1">
    <source>
        <dbReference type="ARBA" id="ARBA00022679"/>
    </source>
</evidence>
<name>A0ABU1FRR9_9MICC</name>
<dbReference type="PANTHER" id="PTHR10434:SF55">
    <property type="entry name" value="POSSIBLE ACYLTRANSFERASE"/>
    <property type="match status" value="1"/>
</dbReference>
<proteinExistence type="predicted"/>
<dbReference type="InterPro" id="IPR002123">
    <property type="entry name" value="Plipid/glycerol_acylTrfase"/>
</dbReference>
<evidence type="ECO:0000313" key="6">
    <source>
        <dbReference type="Proteomes" id="UP001260872"/>
    </source>
</evidence>
<protein>
    <submittedName>
        <fullName evidence="5">Lysophospholipid acyltransferase family protein</fullName>
    </submittedName>
</protein>
<evidence type="ECO:0000256" key="2">
    <source>
        <dbReference type="ARBA" id="ARBA00023315"/>
    </source>
</evidence>
<accession>A0ABU1FRR9</accession>
<dbReference type="RefSeq" id="WP_310536738.1">
    <property type="nucleotide sequence ID" value="NZ_BAAAOC010000022.1"/>
</dbReference>
<feature type="domain" description="Phospholipid/glycerol acyltransferase" evidence="4">
    <location>
        <begin position="56"/>
        <end position="175"/>
    </location>
</feature>
<dbReference type="CDD" id="cd07989">
    <property type="entry name" value="LPLAT_AGPAT-like"/>
    <property type="match status" value="1"/>
</dbReference>
<reference evidence="6" key="1">
    <citation type="submission" date="2023-07" db="EMBL/GenBank/DDBJ databases">
        <title>Description of three actinobacteria isolated from air of manufacturing shop in a pharmaceutical factory.</title>
        <authorList>
            <person name="Zhang D.-F."/>
        </authorList>
    </citation>
    <scope>NUCLEOTIDE SEQUENCE [LARGE SCALE GENOMIC DNA]</scope>
    <source>
        <strain evidence="6">CCTCC AB 207010</strain>
    </source>
</reference>
<dbReference type="SMART" id="SM00563">
    <property type="entry name" value="PlsC"/>
    <property type="match status" value="1"/>
</dbReference>
<dbReference type="PANTHER" id="PTHR10434">
    <property type="entry name" value="1-ACYL-SN-GLYCEROL-3-PHOSPHATE ACYLTRANSFERASE"/>
    <property type="match status" value="1"/>
</dbReference>
<dbReference type="EMBL" id="JAVKGT010000008">
    <property type="protein sequence ID" value="MDR5711354.1"/>
    <property type="molecule type" value="Genomic_DNA"/>
</dbReference>
<comment type="caution">
    <text evidence="5">The sequence shown here is derived from an EMBL/GenBank/DDBJ whole genome shotgun (WGS) entry which is preliminary data.</text>
</comment>
<keyword evidence="2 5" id="KW-0012">Acyltransferase</keyword>
<dbReference type="Pfam" id="PF01553">
    <property type="entry name" value="Acyltransferase"/>
    <property type="match status" value="1"/>
</dbReference>
<evidence type="ECO:0000256" key="3">
    <source>
        <dbReference type="SAM" id="MobiDB-lite"/>
    </source>
</evidence>
<keyword evidence="6" id="KW-1185">Reference proteome</keyword>
<dbReference type="Proteomes" id="UP001260872">
    <property type="component" value="Unassembled WGS sequence"/>
</dbReference>
<evidence type="ECO:0000259" key="4">
    <source>
        <dbReference type="SMART" id="SM00563"/>
    </source>
</evidence>
<evidence type="ECO:0000313" key="5">
    <source>
        <dbReference type="EMBL" id="MDR5711354.1"/>
    </source>
</evidence>
<feature type="region of interest" description="Disordered" evidence="3">
    <location>
        <begin position="1"/>
        <end position="24"/>
    </location>
</feature>
<keyword evidence="1" id="KW-0808">Transferase</keyword>
<dbReference type="GO" id="GO:0016746">
    <property type="term" value="F:acyltransferase activity"/>
    <property type="evidence" value="ECO:0007669"/>
    <property type="project" value="UniProtKB-KW"/>
</dbReference>
<dbReference type="SUPFAM" id="SSF69593">
    <property type="entry name" value="Glycerol-3-phosphate (1)-acyltransferase"/>
    <property type="match status" value="1"/>
</dbReference>
<organism evidence="5 6">
    <name type="scientific">Nesterenkonia flava</name>
    <dbReference type="NCBI Taxonomy" id="469799"/>
    <lineage>
        <taxon>Bacteria</taxon>
        <taxon>Bacillati</taxon>
        <taxon>Actinomycetota</taxon>
        <taxon>Actinomycetes</taxon>
        <taxon>Micrococcales</taxon>
        <taxon>Micrococcaceae</taxon>
        <taxon>Nesterenkonia</taxon>
    </lineage>
</organism>
<sequence>MTSQKSSPRSPRGTSGSSARRTTPAFRVAAAMVRPAMNVLMGKEWRGLQRLPRGGYIVVANHVSEVDPVAVAHAVYVGGNTPHFMAKDSLFRVPGLGSLLRTLKQIPVARSDRGEARKSLDIAREVLDQGGAILIYPEGTLTRDPELWPMRAKTGAARLALTTGAPLVPITHWGLQDWLPQYSKMPRLLPRKKYTLEVGEEIDLSDLRGKPLTRTLLAEATERIETALTEGVAQLRGEKAPEHIWDRAANQRVPRGQLEARRKADS</sequence>